<gene>
    <name evidence="2" type="ORF">T310_5572</name>
</gene>
<keyword evidence="3" id="KW-1185">Reference proteome</keyword>
<reference evidence="2 3" key="1">
    <citation type="submission" date="2015-04" db="EMBL/GenBank/DDBJ databases">
        <authorList>
            <person name="Heijne W.H."/>
            <person name="Fedorova N.D."/>
            <person name="Nierman W.C."/>
            <person name="Vollebregt A.W."/>
            <person name="Zhao Z."/>
            <person name="Wu L."/>
            <person name="Kumar M."/>
            <person name="Stam H."/>
            <person name="van den Berg M.A."/>
            <person name="Pel H.J."/>
        </authorList>
    </citation>
    <scope>NUCLEOTIDE SEQUENCE [LARGE SCALE GENOMIC DNA]</scope>
    <source>
        <strain evidence="2 3">CBS 393.64</strain>
    </source>
</reference>
<evidence type="ECO:0008006" key="4">
    <source>
        <dbReference type="Google" id="ProtNLM"/>
    </source>
</evidence>
<feature type="region of interest" description="Disordered" evidence="1">
    <location>
        <begin position="115"/>
        <end position="591"/>
    </location>
</feature>
<evidence type="ECO:0000256" key="1">
    <source>
        <dbReference type="SAM" id="MobiDB-lite"/>
    </source>
</evidence>
<dbReference type="Proteomes" id="UP000053958">
    <property type="component" value="Unassembled WGS sequence"/>
</dbReference>
<feature type="compositionally biased region" description="Polar residues" evidence="1">
    <location>
        <begin position="509"/>
        <end position="518"/>
    </location>
</feature>
<evidence type="ECO:0000313" key="3">
    <source>
        <dbReference type="Proteomes" id="UP000053958"/>
    </source>
</evidence>
<feature type="compositionally biased region" description="Basic and acidic residues" evidence="1">
    <location>
        <begin position="573"/>
        <end position="584"/>
    </location>
</feature>
<feature type="compositionally biased region" description="Acidic residues" evidence="1">
    <location>
        <begin position="329"/>
        <end position="344"/>
    </location>
</feature>
<comment type="caution">
    <text evidence="2">The sequence shown here is derived from an EMBL/GenBank/DDBJ whole genome shotgun (WGS) entry which is preliminary data.</text>
</comment>
<accession>A0A0F4YQN8</accession>
<dbReference type="GeneID" id="25317916"/>
<dbReference type="AlphaFoldDB" id="A0A0F4YQN8"/>
<evidence type="ECO:0000313" key="2">
    <source>
        <dbReference type="EMBL" id="KKA20410.1"/>
    </source>
</evidence>
<protein>
    <recommendedName>
        <fullName evidence="4">Suppressor protein SRP40</fullName>
    </recommendedName>
</protein>
<feature type="compositionally biased region" description="Basic and acidic residues" evidence="1">
    <location>
        <begin position="537"/>
        <end position="564"/>
    </location>
</feature>
<feature type="compositionally biased region" description="Basic and acidic residues" evidence="1">
    <location>
        <begin position="205"/>
        <end position="214"/>
    </location>
</feature>
<dbReference type="OrthoDB" id="3595585at2759"/>
<dbReference type="RefSeq" id="XP_013327022.1">
    <property type="nucleotide sequence ID" value="XM_013471568.1"/>
</dbReference>
<feature type="compositionally biased region" description="Basic and acidic residues" evidence="1">
    <location>
        <begin position="448"/>
        <end position="457"/>
    </location>
</feature>
<feature type="compositionally biased region" description="Basic and acidic residues" evidence="1">
    <location>
        <begin position="187"/>
        <end position="197"/>
    </location>
</feature>
<feature type="compositionally biased region" description="Basic and acidic residues" evidence="1">
    <location>
        <begin position="260"/>
        <end position="293"/>
    </location>
</feature>
<proteinExistence type="predicted"/>
<feature type="compositionally biased region" description="Basic and acidic residues" evidence="1">
    <location>
        <begin position="426"/>
        <end position="439"/>
    </location>
</feature>
<feature type="compositionally biased region" description="Acidic residues" evidence="1">
    <location>
        <begin position="519"/>
        <end position="530"/>
    </location>
</feature>
<name>A0A0F4YQN8_RASE3</name>
<organism evidence="2 3">
    <name type="scientific">Rasamsonia emersonii (strain ATCC 16479 / CBS 393.64 / IMI 116815)</name>
    <dbReference type="NCBI Taxonomy" id="1408163"/>
    <lineage>
        <taxon>Eukaryota</taxon>
        <taxon>Fungi</taxon>
        <taxon>Dikarya</taxon>
        <taxon>Ascomycota</taxon>
        <taxon>Pezizomycotina</taxon>
        <taxon>Eurotiomycetes</taxon>
        <taxon>Eurotiomycetidae</taxon>
        <taxon>Eurotiales</taxon>
        <taxon>Trichocomaceae</taxon>
        <taxon>Rasamsonia</taxon>
    </lineage>
</organism>
<feature type="compositionally biased region" description="Basic and acidic residues" evidence="1">
    <location>
        <begin position="300"/>
        <end position="315"/>
    </location>
</feature>
<dbReference type="EMBL" id="LASV01000261">
    <property type="protein sequence ID" value="KKA20410.1"/>
    <property type="molecule type" value="Genomic_DNA"/>
</dbReference>
<feature type="compositionally biased region" description="Acidic residues" evidence="1">
    <location>
        <begin position="353"/>
        <end position="397"/>
    </location>
</feature>
<sequence>MSCFESLQRFTSGCASVGSRVPSSSCIGPVTSCLYRKARGHAAMTADITRLHISPLTPALLDSILAPSVRPLATDISFHTIPTFPENSYGYISLPSMEADKLKKKLNGSFLKGRKMKVEVARPPPLRTKDTEEDSAGDTKSTPQKNSKKRKAEDGVLEGYELPADRKVKRGWTEPASVKKDKRLRKADKNSEKEGKKPKAQAKSKYSDKAECLFRTKTPPNRLPPESVGKKKKSKKGKSPNEVVVHEFAKSTTHPTFVKSGEDGKKVTAEYVEGKGWVDEDGNVKDPVSDKITKPTYQPGKKDGAKELVSLKKVESPSTSKKRKKSPVPEEDSSTEETSEDSESDWTSSSGITDDESESESDEEEDTTSSDTSSDDEDESESESSAESFSDESESQESETMSAKPEKADEAAADESDSSSSVEGSDEPKAATEQKEVHPLEALFKRPASSEKNKPESGVDSEFTFFGGNDDEDEEDTGGAVEPLTPFTKQDLQSRGVRSGAPTPDTALANRTSIWNQASDEEMEDVDGDEAGTTPSKTRESGPGKPEESEFAKWFWEHRGENNRAWKRRRREAAKEKRQQENRRKGLKGRS</sequence>
<dbReference type="STRING" id="1408163.A0A0F4YQN8"/>